<dbReference type="GO" id="GO:0005829">
    <property type="term" value="C:cytosol"/>
    <property type="evidence" value="ECO:0007669"/>
    <property type="project" value="TreeGrafter"/>
</dbReference>
<dbReference type="PANTHER" id="PTHR11803:SF39">
    <property type="entry name" value="2-IMINOBUTANOATE_2-IMINOPROPANOATE DEAMINASE"/>
    <property type="match status" value="1"/>
</dbReference>
<dbReference type="InterPro" id="IPR035959">
    <property type="entry name" value="RutC-like_sf"/>
</dbReference>
<gene>
    <name evidence="2" type="ORF">GA0061100_11551</name>
</gene>
<dbReference type="InterPro" id="IPR006175">
    <property type="entry name" value="YjgF/YER057c/UK114"/>
</dbReference>
<dbReference type="InterPro" id="IPR006056">
    <property type="entry name" value="RidA"/>
</dbReference>
<dbReference type="NCBIfam" id="TIGR00004">
    <property type="entry name" value="Rid family detoxifying hydrolase"/>
    <property type="match status" value="1"/>
</dbReference>
<evidence type="ECO:0000313" key="3">
    <source>
        <dbReference type="Proteomes" id="UP000186228"/>
    </source>
</evidence>
<dbReference type="PANTHER" id="PTHR11803">
    <property type="entry name" value="2-IMINOBUTANOATE/2-IMINOPROPANOATE DEAMINASE RIDA"/>
    <property type="match status" value="1"/>
</dbReference>
<evidence type="ECO:0000313" key="2">
    <source>
        <dbReference type="EMBL" id="SCB37608.1"/>
    </source>
</evidence>
<dbReference type="Proteomes" id="UP000186228">
    <property type="component" value="Unassembled WGS sequence"/>
</dbReference>
<dbReference type="CDD" id="cd00448">
    <property type="entry name" value="YjgF_YER057c_UK114_family"/>
    <property type="match status" value="1"/>
</dbReference>
<dbReference type="Gene3D" id="3.30.1330.40">
    <property type="entry name" value="RutC-like"/>
    <property type="match status" value="1"/>
</dbReference>
<accession>A0A1C3WCP6</accession>
<protein>
    <submittedName>
        <fullName evidence="2">2-iminobutanoate/2-iminopropanoate deaminase</fullName>
    </submittedName>
</protein>
<evidence type="ECO:0000256" key="1">
    <source>
        <dbReference type="ARBA" id="ARBA00010552"/>
    </source>
</evidence>
<dbReference type="SUPFAM" id="SSF55298">
    <property type="entry name" value="YjgF-like"/>
    <property type="match status" value="1"/>
</dbReference>
<name>A0A1C3WCP6_9HYPH</name>
<dbReference type="FunFam" id="3.30.1330.40:FF:000001">
    <property type="entry name" value="L-PSP family endoribonuclease"/>
    <property type="match status" value="1"/>
</dbReference>
<dbReference type="STRING" id="52131.GA0061100_11551"/>
<keyword evidence="3" id="KW-1185">Reference proteome</keyword>
<dbReference type="PROSITE" id="PS01094">
    <property type="entry name" value="UPF0076"/>
    <property type="match status" value="1"/>
</dbReference>
<dbReference type="Pfam" id="PF01042">
    <property type="entry name" value="Ribonuc_L-PSP"/>
    <property type="match status" value="1"/>
</dbReference>
<dbReference type="RefSeq" id="WP_075856518.1">
    <property type="nucleotide sequence ID" value="NZ_FMAC01000015.1"/>
</dbReference>
<dbReference type="OrthoDB" id="583118at2"/>
<dbReference type="InterPro" id="IPR019897">
    <property type="entry name" value="RidA_CS"/>
</dbReference>
<dbReference type="GO" id="GO:0019239">
    <property type="term" value="F:deaminase activity"/>
    <property type="evidence" value="ECO:0007669"/>
    <property type="project" value="TreeGrafter"/>
</dbReference>
<sequence>MLKEIKSAQAPAAVGPYSQAIRAGDFVFVSGQLPLDSVSGTIHSADPSVQARQCLTNLKAIAEEAGIELSATVKTTVLLTDISSFEAVNSVYREFFCAPFPARACYEVSALPKGAMVEIEAILFAS</sequence>
<dbReference type="AlphaFoldDB" id="A0A1C3WCP6"/>
<reference evidence="3" key="1">
    <citation type="submission" date="2016-08" db="EMBL/GenBank/DDBJ databases">
        <authorList>
            <person name="Varghese N."/>
            <person name="Submissions Spin"/>
        </authorList>
    </citation>
    <scope>NUCLEOTIDE SEQUENCE [LARGE SCALE GENOMIC DNA]</scope>
    <source>
        <strain evidence="3">CCBAU 57015</strain>
    </source>
</reference>
<comment type="similarity">
    <text evidence="1">Belongs to the RutC family.</text>
</comment>
<organism evidence="2 3">
    <name type="scientific">Rhizobium hainanense</name>
    <dbReference type="NCBI Taxonomy" id="52131"/>
    <lineage>
        <taxon>Bacteria</taxon>
        <taxon>Pseudomonadati</taxon>
        <taxon>Pseudomonadota</taxon>
        <taxon>Alphaproteobacteria</taxon>
        <taxon>Hyphomicrobiales</taxon>
        <taxon>Rhizobiaceae</taxon>
        <taxon>Rhizobium/Agrobacterium group</taxon>
        <taxon>Rhizobium</taxon>
    </lineage>
</organism>
<proteinExistence type="inferred from homology"/>
<dbReference type="EMBL" id="FMAC01000015">
    <property type="protein sequence ID" value="SCB37608.1"/>
    <property type="molecule type" value="Genomic_DNA"/>
</dbReference>